<dbReference type="AlphaFoldDB" id="A0A1M6GKU1"/>
<evidence type="ECO:0000313" key="2">
    <source>
        <dbReference type="EMBL" id="SHJ10539.1"/>
    </source>
</evidence>
<name>A0A1M6GKU1_9ACTN</name>
<keyword evidence="3" id="KW-1185">Reference proteome</keyword>
<dbReference type="PANTHER" id="PTHR33428:SF14">
    <property type="entry name" value="CARBOXYLESTERASE TYPE B DOMAIN-CONTAINING PROTEIN"/>
    <property type="match status" value="1"/>
</dbReference>
<evidence type="ECO:0000256" key="1">
    <source>
        <dbReference type="SAM" id="MobiDB-lite"/>
    </source>
</evidence>
<sequence length="371" mass="38956">MILRLPIGTVLRIVSGAMFRLCACGAIGHSSAPAGPRAGRGNRRERHTMSEPTTPPGVPDRSAPVLSYAPVVLPVPGRPVDLTLRVTAPETGSGLPVVLLSHGHGGARGLSSEDGYAPIASHWAAAGFAVVQPTHLSSRRLDRLWGTAPGAPLFWRSRARDMTRVLDRLDEVENAVPLLAGRLDHGRVAVAGHSMGGFTAELLLGAEVTDPDTGERVNLRDPRITEGVVLAAPGRGGDALNGPMADQVPFLRDIDFSTMTASALVVAGDADDSRHFTDAGPAWHRDPYDLAPGPKALLTVFGAGHLLGGIQGYDAAESHMLDDENPAHVAAVARLTAAYLHGRFGSGDDAWRRAREELTTGPDAVGSVESK</sequence>
<protein>
    <recommendedName>
        <fullName evidence="4">Chlorophyllase</fullName>
    </recommendedName>
</protein>
<dbReference type="InterPro" id="IPR029058">
    <property type="entry name" value="AB_hydrolase_fold"/>
</dbReference>
<feature type="region of interest" description="Disordered" evidence="1">
    <location>
        <begin position="32"/>
        <end position="63"/>
    </location>
</feature>
<proteinExistence type="predicted"/>
<reference evidence="2 3" key="1">
    <citation type="submission" date="2016-11" db="EMBL/GenBank/DDBJ databases">
        <authorList>
            <person name="Jaros S."/>
            <person name="Januszkiewicz K."/>
            <person name="Wedrychowicz H."/>
        </authorList>
    </citation>
    <scope>NUCLEOTIDE SEQUENCE [LARGE SCALE GENOMIC DNA]</scope>
    <source>
        <strain evidence="2 3">CGMCC 4.5723</strain>
    </source>
</reference>
<dbReference type="Proteomes" id="UP000184452">
    <property type="component" value="Unassembled WGS sequence"/>
</dbReference>
<dbReference type="PANTHER" id="PTHR33428">
    <property type="entry name" value="CHLOROPHYLLASE-2, CHLOROPLASTIC"/>
    <property type="match status" value="1"/>
</dbReference>
<dbReference type="EMBL" id="FQZK01000003">
    <property type="protein sequence ID" value="SHJ10539.1"/>
    <property type="molecule type" value="Genomic_DNA"/>
</dbReference>
<evidence type="ECO:0000313" key="3">
    <source>
        <dbReference type="Proteomes" id="UP000184452"/>
    </source>
</evidence>
<organism evidence="2 3">
    <name type="scientific">Nocardiopsis flavescens</name>
    <dbReference type="NCBI Taxonomy" id="758803"/>
    <lineage>
        <taxon>Bacteria</taxon>
        <taxon>Bacillati</taxon>
        <taxon>Actinomycetota</taxon>
        <taxon>Actinomycetes</taxon>
        <taxon>Streptosporangiales</taxon>
        <taxon>Nocardiopsidaceae</taxon>
        <taxon>Nocardiopsis</taxon>
    </lineage>
</organism>
<evidence type="ECO:0008006" key="4">
    <source>
        <dbReference type="Google" id="ProtNLM"/>
    </source>
</evidence>
<gene>
    <name evidence="2" type="ORF">SAMN05421803_103447</name>
</gene>
<dbReference type="SUPFAM" id="SSF53474">
    <property type="entry name" value="alpha/beta-Hydrolases"/>
    <property type="match status" value="1"/>
</dbReference>
<dbReference type="Gene3D" id="3.40.50.1820">
    <property type="entry name" value="alpha/beta hydrolase"/>
    <property type="match status" value="1"/>
</dbReference>
<accession>A0A1M6GKU1</accession>
<dbReference type="STRING" id="758803.SAMN05421803_103447"/>